<protein>
    <submittedName>
        <fullName evidence="1">Uncharacterized protein</fullName>
    </submittedName>
</protein>
<sequence>MMRQVRYSTSSLLYKGVENIYELFKKNLNKYSKDRAALSIGYFFRARKFPDKNMREIVINHFTDLLGDDTLNTKAEYALKCLMQNDEGRNDDPLRKRIIEIGIVEQFIHIFERYELKMTQQELSNTFLHIIHPSGNDIKFHIYQKKPYEGILRLLDHSNIDIVEDSNSSLFFFLLTGASTSLETEKHPHFDAIQQLNGIEKIFELFKRNVSKYSKDRSALSIGYIFRSQQITNSNMRVDIINHIKTVLSNEALNIKTKTALNYLMNNDVNRSDILKEEVFKQIEQDLQNPIEGTEEEKNLKYQQQENDFLFLTAILEGRNDDELRLRVIKAGIAHKFLHIFETRDLALITRTMSYTFAILTASGGDLIRLLIFSKKPYSGLLRLLSHTNSLVVNDAIVSIFHILISGANSNPGAKAHPHYDMIQQLHGVQKIFELFKKNVSKYSKDRAALSIGYIYPSREITDPNMRFEIINYLVSVLGDSDMKVKVKPVFNCLADNIMNCAEILNEQVLMKIKQDLKQPLEGNEEQIKSIIQKQENWCFLLKTILEGRNDDVLRKNIIQIGIALQLLLHIFDSCELKIISQEFSNSFYLLMNPAGSEIKQLLFAMKPFQGILQLLDHTNIDILDDAIDSLFNFLIEGANKSVISKVHPYFDMVQQFNGIWKIYKLFLRKVNKNTRDTSATCLGFLFRSLEITYVEIKVQITTFLKNHINDKDDWNKNQSKRSLKGLSYNAVNLAEILNDEELKKIEHDLKLPLEESKENRKSTILIQEYWFLLLIVLYGRADDELRRQIIQARILDRFFRIFEQREYSLITNIITQAFISLIKPSSKDIGLLIFIKKPFTGLLRLLNHPNSQIVDDAISSIFHIII</sequence>
<dbReference type="InterPro" id="IPR011989">
    <property type="entry name" value="ARM-like"/>
</dbReference>
<evidence type="ECO:0000313" key="1">
    <source>
        <dbReference type="EMBL" id="KAA6376817.1"/>
    </source>
</evidence>
<dbReference type="OrthoDB" id="201709at2759"/>
<accession>A0A5J4V2H3</accession>
<comment type="caution">
    <text evidence="1">The sequence shown here is derived from an EMBL/GenBank/DDBJ whole genome shotgun (WGS) entry which is preliminary data.</text>
</comment>
<dbReference type="EMBL" id="SNRW01010260">
    <property type="protein sequence ID" value="KAA6376817.1"/>
    <property type="molecule type" value="Genomic_DNA"/>
</dbReference>
<evidence type="ECO:0000313" key="2">
    <source>
        <dbReference type="Proteomes" id="UP000324800"/>
    </source>
</evidence>
<gene>
    <name evidence="1" type="ORF">EZS28_027656</name>
</gene>
<dbReference type="Gene3D" id="1.25.10.10">
    <property type="entry name" value="Leucine-rich Repeat Variant"/>
    <property type="match status" value="1"/>
</dbReference>
<organism evidence="1 2">
    <name type="scientific">Streblomastix strix</name>
    <dbReference type="NCBI Taxonomy" id="222440"/>
    <lineage>
        <taxon>Eukaryota</taxon>
        <taxon>Metamonada</taxon>
        <taxon>Preaxostyla</taxon>
        <taxon>Oxymonadida</taxon>
        <taxon>Streblomastigidae</taxon>
        <taxon>Streblomastix</taxon>
    </lineage>
</organism>
<dbReference type="Proteomes" id="UP000324800">
    <property type="component" value="Unassembled WGS sequence"/>
</dbReference>
<reference evidence="1 2" key="1">
    <citation type="submission" date="2019-03" db="EMBL/GenBank/DDBJ databases">
        <title>Single cell metagenomics reveals metabolic interactions within the superorganism composed of flagellate Streblomastix strix and complex community of Bacteroidetes bacteria on its surface.</title>
        <authorList>
            <person name="Treitli S.C."/>
            <person name="Kolisko M."/>
            <person name="Husnik F."/>
            <person name="Keeling P."/>
            <person name="Hampl V."/>
        </authorList>
    </citation>
    <scope>NUCLEOTIDE SEQUENCE [LARGE SCALE GENOMIC DNA]</scope>
    <source>
        <strain evidence="1">ST1C</strain>
    </source>
</reference>
<dbReference type="AlphaFoldDB" id="A0A5J4V2H3"/>
<dbReference type="InterPro" id="IPR016024">
    <property type="entry name" value="ARM-type_fold"/>
</dbReference>
<name>A0A5J4V2H3_9EUKA</name>
<dbReference type="SUPFAM" id="SSF48371">
    <property type="entry name" value="ARM repeat"/>
    <property type="match status" value="1"/>
</dbReference>
<proteinExistence type="predicted"/>